<proteinExistence type="predicted"/>
<dbReference type="RefSeq" id="WP_126780294.1">
    <property type="nucleotide sequence ID" value="NZ_PIQC01000001.1"/>
</dbReference>
<protein>
    <submittedName>
        <fullName evidence="1">Uncharacterized protein</fullName>
    </submittedName>
</protein>
<name>A0A432Z6Q5_9GAMM</name>
<sequence length="106" mass="12394">MFPEWTRQQRAALQVMGIPVWQKKSAKPPVFYYRLGGLYMHGPRELPVSLPDWLNDLCLYFEQRPVAIKAPLQTPDLCFDYADWLDGSISAEQKKALWQKLQNAKR</sequence>
<dbReference type="AlphaFoldDB" id="A0A432Z6Q5"/>
<dbReference type="OrthoDB" id="6240978at2"/>
<reference evidence="2" key="1">
    <citation type="journal article" date="2018" name="Front. Microbiol.">
        <title>Genome-Based Analysis Reveals the Taxonomy and Diversity of the Family Idiomarinaceae.</title>
        <authorList>
            <person name="Liu Y."/>
            <person name="Lai Q."/>
            <person name="Shao Z."/>
        </authorList>
    </citation>
    <scope>NUCLEOTIDE SEQUENCE [LARGE SCALE GENOMIC DNA]</scope>
    <source>
        <strain evidence="2">R22</strain>
    </source>
</reference>
<gene>
    <name evidence="1" type="ORF">CWI78_03525</name>
</gene>
<accession>A0A432Z6Q5</accession>
<organism evidence="1 2">
    <name type="scientific">Idiomarina ramblicola</name>
    <dbReference type="NCBI Taxonomy" id="263724"/>
    <lineage>
        <taxon>Bacteria</taxon>
        <taxon>Pseudomonadati</taxon>
        <taxon>Pseudomonadota</taxon>
        <taxon>Gammaproteobacteria</taxon>
        <taxon>Alteromonadales</taxon>
        <taxon>Idiomarinaceae</taxon>
        <taxon>Idiomarina</taxon>
    </lineage>
</organism>
<dbReference type="EMBL" id="PIQC01000001">
    <property type="protein sequence ID" value="RUO73513.1"/>
    <property type="molecule type" value="Genomic_DNA"/>
</dbReference>
<keyword evidence="2" id="KW-1185">Reference proteome</keyword>
<evidence type="ECO:0000313" key="1">
    <source>
        <dbReference type="EMBL" id="RUO73513.1"/>
    </source>
</evidence>
<dbReference type="Proteomes" id="UP000288058">
    <property type="component" value="Unassembled WGS sequence"/>
</dbReference>
<comment type="caution">
    <text evidence="1">The sequence shown here is derived from an EMBL/GenBank/DDBJ whole genome shotgun (WGS) entry which is preliminary data.</text>
</comment>
<evidence type="ECO:0000313" key="2">
    <source>
        <dbReference type="Proteomes" id="UP000288058"/>
    </source>
</evidence>